<name>A0A8H5ZUH8_COCSA</name>
<organism evidence="4 5">
    <name type="scientific">Cochliobolus sativus</name>
    <name type="common">Common root rot and spot blotch fungus</name>
    <name type="synonym">Bipolaris sorokiniana</name>
    <dbReference type="NCBI Taxonomy" id="45130"/>
    <lineage>
        <taxon>Eukaryota</taxon>
        <taxon>Fungi</taxon>
        <taxon>Dikarya</taxon>
        <taxon>Ascomycota</taxon>
        <taxon>Pezizomycotina</taxon>
        <taxon>Dothideomycetes</taxon>
        <taxon>Pleosporomycetidae</taxon>
        <taxon>Pleosporales</taxon>
        <taxon>Pleosporineae</taxon>
        <taxon>Pleosporaceae</taxon>
        <taxon>Bipolaris</taxon>
    </lineage>
</organism>
<dbReference type="EMBL" id="WNKQ01000001">
    <property type="protein sequence ID" value="KAF5854584.1"/>
    <property type="molecule type" value="Genomic_DNA"/>
</dbReference>
<gene>
    <name evidence="4" type="ORF">GGP41_007466</name>
</gene>
<sequence length="404" mass="44863">MLSSSITKWILSILTLTSPSNNVNQAPLVSLTIKFSWIQNFASIGDSYSAGLGSGHRLDWLCSRYTHSYPNILHTSLLGTNPNRTHRFLACSGATSTEILATQVPALPSNLDLLTISAGGNDVGLTGILSACIYQFYMAAEDACAEAIGQARARIANETELYHNTSLLIDAAKQKMNPHHGSIYYTGYATFFGADDEACDNVTWAIWKDVEWEKQYLTRDLRSKLNDMVRSVNSILARAVKEAGPGVRFIDYDAEIRQLRGRYCESGVVEPAPNRAGLAFYEWATVDQGENSTALLNQTGDAVPRFSFQGGIAREVEKTLERHPDWEIEHGKGFVDKDKDKEKEGGDDGVGGEGWLGDEVHWLLPDSYKRVFHLRLMGHEVIARMVVEDLEKRSIGQRTEVEEL</sequence>
<dbReference type="Proteomes" id="UP000624244">
    <property type="component" value="Unassembled WGS sequence"/>
</dbReference>
<dbReference type="GO" id="GO:0016788">
    <property type="term" value="F:hydrolase activity, acting on ester bonds"/>
    <property type="evidence" value="ECO:0007669"/>
    <property type="project" value="InterPro"/>
</dbReference>
<dbReference type="SUPFAM" id="SSF52266">
    <property type="entry name" value="SGNH hydrolase"/>
    <property type="match status" value="1"/>
</dbReference>
<proteinExistence type="predicted"/>
<evidence type="ECO:0000313" key="4">
    <source>
        <dbReference type="EMBL" id="KAF5854584.1"/>
    </source>
</evidence>
<accession>A0A8H5ZUH8</accession>
<dbReference type="InterPro" id="IPR037460">
    <property type="entry name" value="SEST-like"/>
</dbReference>
<dbReference type="AlphaFoldDB" id="A0A8H5ZUH8"/>
<protein>
    <recommendedName>
        <fullName evidence="3">SGNH hydrolase-type esterase domain-containing protein</fullName>
    </recommendedName>
</protein>
<evidence type="ECO:0000259" key="3">
    <source>
        <dbReference type="Pfam" id="PF13472"/>
    </source>
</evidence>
<feature type="compositionally biased region" description="Basic and acidic residues" evidence="1">
    <location>
        <begin position="331"/>
        <end position="346"/>
    </location>
</feature>
<feature type="signal peptide" evidence="2">
    <location>
        <begin position="1"/>
        <end position="25"/>
    </location>
</feature>
<dbReference type="PANTHER" id="PTHR37981">
    <property type="entry name" value="LIPASE 2"/>
    <property type="match status" value="1"/>
</dbReference>
<keyword evidence="2" id="KW-0732">Signal</keyword>
<dbReference type="InterPro" id="IPR036514">
    <property type="entry name" value="SGNH_hydro_sf"/>
</dbReference>
<evidence type="ECO:0000256" key="2">
    <source>
        <dbReference type="SAM" id="SignalP"/>
    </source>
</evidence>
<dbReference type="GO" id="GO:0006629">
    <property type="term" value="P:lipid metabolic process"/>
    <property type="evidence" value="ECO:0007669"/>
    <property type="project" value="TreeGrafter"/>
</dbReference>
<dbReference type="PANTHER" id="PTHR37981:SF1">
    <property type="entry name" value="SGNH HYDROLASE-TYPE ESTERASE DOMAIN-CONTAINING PROTEIN"/>
    <property type="match status" value="1"/>
</dbReference>
<dbReference type="Pfam" id="PF13472">
    <property type="entry name" value="Lipase_GDSL_2"/>
    <property type="match status" value="1"/>
</dbReference>
<reference evidence="4" key="1">
    <citation type="submission" date="2019-11" db="EMBL/GenBank/DDBJ databases">
        <title>Bipolaris sorokiniana Genome sequencing.</title>
        <authorList>
            <person name="Wang H."/>
        </authorList>
    </citation>
    <scope>NUCLEOTIDE SEQUENCE</scope>
</reference>
<feature type="domain" description="SGNH hydrolase-type esterase" evidence="3">
    <location>
        <begin position="44"/>
        <end position="256"/>
    </location>
</feature>
<dbReference type="CDD" id="cd01823">
    <property type="entry name" value="SEST_like"/>
    <property type="match status" value="1"/>
</dbReference>
<dbReference type="FunFam" id="3.40.50.1110:FF:000126">
    <property type="entry name" value="Uncharacterized protein"/>
    <property type="match status" value="1"/>
</dbReference>
<evidence type="ECO:0000256" key="1">
    <source>
        <dbReference type="SAM" id="MobiDB-lite"/>
    </source>
</evidence>
<evidence type="ECO:0000313" key="5">
    <source>
        <dbReference type="Proteomes" id="UP000624244"/>
    </source>
</evidence>
<feature type="region of interest" description="Disordered" evidence="1">
    <location>
        <begin position="331"/>
        <end position="352"/>
    </location>
</feature>
<dbReference type="InterPro" id="IPR013830">
    <property type="entry name" value="SGNH_hydro"/>
</dbReference>
<dbReference type="Gene3D" id="3.40.50.1110">
    <property type="entry name" value="SGNH hydrolase"/>
    <property type="match status" value="1"/>
</dbReference>
<comment type="caution">
    <text evidence="4">The sequence shown here is derived from an EMBL/GenBank/DDBJ whole genome shotgun (WGS) entry which is preliminary data.</text>
</comment>
<feature type="chain" id="PRO_5034689959" description="SGNH hydrolase-type esterase domain-containing protein" evidence="2">
    <location>
        <begin position="26"/>
        <end position="404"/>
    </location>
</feature>